<name>A0A9D5B1Q4_PEA</name>
<dbReference type="EMBL" id="JAMSHJ010000003">
    <property type="protein sequence ID" value="KAI5426845.1"/>
    <property type="molecule type" value="Genomic_DNA"/>
</dbReference>
<reference evidence="2 3" key="1">
    <citation type="journal article" date="2022" name="Nat. Genet.">
        <title>Improved pea reference genome and pan-genome highlight genomic features and evolutionary characteristics.</title>
        <authorList>
            <person name="Yang T."/>
            <person name="Liu R."/>
            <person name="Luo Y."/>
            <person name="Hu S."/>
            <person name="Wang D."/>
            <person name="Wang C."/>
            <person name="Pandey M.K."/>
            <person name="Ge S."/>
            <person name="Xu Q."/>
            <person name="Li N."/>
            <person name="Li G."/>
            <person name="Huang Y."/>
            <person name="Saxena R.K."/>
            <person name="Ji Y."/>
            <person name="Li M."/>
            <person name="Yan X."/>
            <person name="He Y."/>
            <person name="Liu Y."/>
            <person name="Wang X."/>
            <person name="Xiang C."/>
            <person name="Varshney R.K."/>
            <person name="Ding H."/>
            <person name="Gao S."/>
            <person name="Zong X."/>
        </authorList>
    </citation>
    <scope>NUCLEOTIDE SEQUENCE [LARGE SCALE GENOMIC DNA]</scope>
    <source>
        <strain evidence="2 3">cv. Zhongwan 6</strain>
    </source>
</reference>
<evidence type="ECO:0000313" key="2">
    <source>
        <dbReference type="EMBL" id="KAI5426845.1"/>
    </source>
</evidence>
<keyword evidence="3" id="KW-1185">Reference proteome</keyword>
<dbReference type="Proteomes" id="UP001058974">
    <property type="component" value="Chromosome 3"/>
</dbReference>
<accession>A0A9D5B1Q4</accession>
<dbReference type="Gramene" id="Psat03G0232200-T1">
    <property type="protein sequence ID" value="KAI5426845.1"/>
    <property type="gene ID" value="KIW84_032322"/>
</dbReference>
<organism evidence="2 3">
    <name type="scientific">Pisum sativum</name>
    <name type="common">Garden pea</name>
    <name type="synonym">Lathyrus oleraceus</name>
    <dbReference type="NCBI Taxonomy" id="3888"/>
    <lineage>
        <taxon>Eukaryota</taxon>
        <taxon>Viridiplantae</taxon>
        <taxon>Streptophyta</taxon>
        <taxon>Embryophyta</taxon>
        <taxon>Tracheophyta</taxon>
        <taxon>Spermatophyta</taxon>
        <taxon>Magnoliopsida</taxon>
        <taxon>eudicotyledons</taxon>
        <taxon>Gunneridae</taxon>
        <taxon>Pentapetalae</taxon>
        <taxon>rosids</taxon>
        <taxon>fabids</taxon>
        <taxon>Fabales</taxon>
        <taxon>Fabaceae</taxon>
        <taxon>Papilionoideae</taxon>
        <taxon>50 kb inversion clade</taxon>
        <taxon>NPAAA clade</taxon>
        <taxon>Hologalegina</taxon>
        <taxon>IRL clade</taxon>
        <taxon>Fabeae</taxon>
        <taxon>Lathyrus</taxon>
    </lineage>
</organism>
<dbReference type="AlphaFoldDB" id="A0A9D5B1Q4"/>
<sequence length="171" mass="19475">MSSKKILASKKQRPSGAGPSPVPRARAGKSYEVNSSGAPKNFLRKKLKTEAQRLSIGKQDPLYFGFFWLIMGSCIRACVSMPPVVHETIDGVVDDMYIEIYFITKRTLALNNPQPPAQQPFDERADCTYTWDMLKDNHRGFLFMHDSMHPLKLQIREPHVNHSLPSREAFQ</sequence>
<evidence type="ECO:0000256" key="1">
    <source>
        <dbReference type="SAM" id="MobiDB-lite"/>
    </source>
</evidence>
<comment type="caution">
    <text evidence="2">The sequence shown here is derived from an EMBL/GenBank/DDBJ whole genome shotgun (WGS) entry which is preliminary data.</text>
</comment>
<protein>
    <submittedName>
        <fullName evidence="2">Uncharacterized protein</fullName>
    </submittedName>
</protein>
<gene>
    <name evidence="2" type="ORF">KIW84_032322</name>
</gene>
<proteinExistence type="predicted"/>
<feature type="region of interest" description="Disordered" evidence="1">
    <location>
        <begin position="1"/>
        <end position="37"/>
    </location>
</feature>
<evidence type="ECO:0000313" key="3">
    <source>
        <dbReference type="Proteomes" id="UP001058974"/>
    </source>
</evidence>